<dbReference type="EMBL" id="UINC01052668">
    <property type="protein sequence ID" value="SVB68259.1"/>
    <property type="molecule type" value="Genomic_DNA"/>
</dbReference>
<protein>
    <recommendedName>
        <fullName evidence="2">DUF6785 domain-containing protein</fullName>
    </recommendedName>
</protein>
<name>A0A382G067_9ZZZZ</name>
<keyword evidence="1" id="KW-0472">Membrane</keyword>
<keyword evidence="1" id="KW-1133">Transmembrane helix</keyword>
<reference evidence="3" key="1">
    <citation type="submission" date="2018-05" db="EMBL/GenBank/DDBJ databases">
        <authorList>
            <person name="Lanie J.A."/>
            <person name="Ng W.-L."/>
            <person name="Kazmierczak K.M."/>
            <person name="Andrzejewski T.M."/>
            <person name="Davidsen T.M."/>
            <person name="Wayne K.J."/>
            <person name="Tettelin H."/>
            <person name="Glass J.I."/>
            <person name="Rusch D."/>
            <person name="Podicherti R."/>
            <person name="Tsui H.-C.T."/>
            <person name="Winkler M.E."/>
        </authorList>
    </citation>
    <scope>NUCLEOTIDE SEQUENCE</scope>
</reference>
<feature type="domain" description="DUF6785" evidence="2">
    <location>
        <begin position="66"/>
        <end position="230"/>
    </location>
</feature>
<evidence type="ECO:0000313" key="3">
    <source>
        <dbReference type="EMBL" id="SVB68259.1"/>
    </source>
</evidence>
<evidence type="ECO:0000259" key="2">
    <source>
        <dbReference type="Pfam" id="PF20581"/>
    </source>
</evidence>
<sequence length="231" mass="25282">MLQARAPDVELEAYRGLMEPPDQFEDGFTFRTVLGAFFVGFIMMPGAIYMGLIAGVSLGSAAEWVTIILFSELARRSFSSLTRQEIYVIYYIAGGLAGVIGGTMLAGGPFGQLIWNQYLVQSQAAAGFGLTEHIPRWVSPPAGSEALLQRTFLHRAWIPPLTVLVISQILARAEWFCLGYFLFRITSDVERLPFPLAPVAAQGATALADAEDDGQSNWRWRVFAIGMGIGL</sequence>
<feature type="transmembrane region" description="Helical" evidence="1">
    <location>
        <begin position="86"/>
        <end position="106"/>
    </location>
</feature>
<feature type="transmembrane region" description="Helical" evidence="1">
    <location>
        <begin position="28"/>
        <end position="48"/>
    </location>
</feature>
<gene>
    <name evidence="3" type="ORF">METZ01_LOCUS221113</name>
</gene>
<dbReference type="AlphaFoldDB" id="A0A382G067"/>
<feature type="non-terminal residue" evidence="3">
    <location>
        <position position="231"/>
    </location>
</feature>
<dbReference type="Pfam" id="PF20581">
    <property type="entry name" value="DUF6785"/>
    <property type="match status" value="1"/>
</dbReference>
<organism evidence="3">
    <name type="scientific">marine metagenome</name>
    <dbReference type="NCBI Taxonomy" id="408172"/>
    <lineage>
        <taxon>unclassified sequences</taxon>
        <taxon>metagenomes</taxon>
        <taxon>ecological metagenomes</taxon>
    </lineage>
</organism>
<dbReference type="InterPro" id="IPR046712">
    <property type="entry name" value="DUF6785"/>
</dbReference>
<accession>A0A382G067</accession>
<keyword evidence="1" id="KW-0812">Transmembrane</keyword>
<evidence type="ECO:0000256" key="1">
    <source>
        <dbReference type="SAM" id="Phobius"/>
    </source>
</evidence>
<proteinExistence type="predicted"/>